<reference evidence="2" key="1">
    <citation type="submission" date="2022-12" db="EMBL/GenBank/DDBJ databases">
        <authorList>
            <person name="Krivoruchko A.V."/>
            <person name="Elkin A."/>
        </authorList>
    </citation>
    <scope>NUCLEOTIDE SEQUENCE</scope>
    <source>
        <strain evidence="2">IEGM 249</strain>
    </source>
</reference>
<sequence>MHGLELSDPAVTPGALVTASGSGCPPGAGVALSVEGVRAGETRADGAGAFEAPVSPVVADVGRHQVSAECGPILTAPLDIVLVSQATGSTATSVVIVFFLLIGLLIYRRRLLTPQSYRAQPQSDLEQPQSDLGERS</sequence>
<organism evidence="2 3">
    <name type="scientific">Rhodococcus opacus</name>
    <name type="common">Nocardia opaca</name>
    <dbReference type="NCBI Taxonomy" id="37919"/>
    <lineage>
        <taxon>Bacteria</taxon>
        <taxon>Bacillati</taxon>
        <taxon>Actinomycetota</taxon>
        <taxon>Actinomycetes</taxon>
        <taxon>Mycobacteriales</taxon>
        <taxon>Nocardiaceae</taxon>
        <taxon>Rhodococcus</taxon>
    </lineage>
</organism>
<name>A0ABT4NLF1_RHOOP</name>
<keyword evidence="1" id="KW-0472">Membrane</keyword>
<dbReference type="Proteomes" id="UP001066327">
    <property type="component" value="Unassembled WGS sequence"/>
</dbReference>
<evidence type="ECO:0000256" key="1">
    <source>
        <dbReference type="SAM" id="Phobius"/>
    </source>
</evidence>
<protein>
    <recommendedName>
        <fullName evidence="4">Bacterial Ig domain-containing protein</fullName>
    </recommendedName>
</protein>
<gene>
    <name evidence="2" type="ORF">O4328_31820</name>
</gene>
<keyword evidence="1" id="KW-1133">Transmembrane helix</keyword>
<keyword evidence="1" id="KW-0812">Transmembrane</keyword>
<feature type="transmembrane region" description="Helical" evidence="1">
    <location>
        <begin position="86"/>
        <end position="107"/>
    </location>
</feature>
<evidence type="ECO:0000313" key="2">
    <source>
        <dbReference type="EMBL" id="MCZ4588213.1"/>
    </source>
</evidence>
<proteinExistence type="predicted"/>
<evidence type="ECO:0000313" key="3">
    <source>
        <dbReference type="Proteomes" id="UP001066327"/>
    </source>
</evidence>
<evidence type="ECO:0008006" key="4">
    <source>
        <dbReference type="Google" id="ProtNLM"/>
    </source>
</evidence>
<dbReference type="RefSeq" id="WP_212636609.1">
    <property type="nucleotide sequence ID" value="NZ_CP137575.1"/>
</dbReference>
<accession>A0ABT4NLF1</accession>
<dbReference type="EMBL" id="JAPWIS010000020">
    <property type="protein sequence ID" value="MCZ4588213.1"/>
    <property type="molecule type" value="Genomic_DNA"/>
</dbReference>
<comment type="caution">
    <text evidence="2">The sequence shown here is derived from an EMBL/GenBank/DDBJ whole genome shotgun (WGS) entry which is preliminary data.</text>
</comment>
<keyword evidence="3" id="KW-1185">Reference proteome</keyword>